<evidence type="ECO:0000313" key="5">
    <source>
        <dbReference type="EMBL" id="KEZ43833.1"/>
    </source>
</evidence>
<accession>A0A084G921</accession>
<dbReference type="InterPro" id="IPR056884">
    <property type="entry name" value="NPHP3-like_N"/>
</dbReference>
<dbReference type="VEuPathDB" id="FungiDB:SAPIO_CDS3993"/>
<dbReference type="OrthoDB" id="4062651at2759"/>
<proteinExistence type="predicted"/>
<dbReference type="PANTHER" id="PTHR10039:SF14">
    <property type="entry name" value="NACHT DOMAIN-CONTAINING PROTEIN"/>
    <property type="match status" value="1"/>
</dbReference>
<dbReference type="SUPFAM" id="SSF52540">
    <property type="entry name" value="P-loop containing nucleoside triphosphate hydrolases"/>
    <property type="match status" value="1"/>
</dbReference>
<protein>
    <recommendedName>
        <fullName evidence="7">NACHT domain-containing protein</fullName>
    </recommendedName>
</protein>
<dbReference type="EMBL" id="JOWA01000090">
    <property type="protein sequence ID" value="KEZ43833.1"/>
    <property type="molecule type" value="Genomic_DNA"/>
</dbReference>
<sequence length="1013" mass="115423">MESSTPLPDPTQAAFNKAIREFKANLKNEALYSEILSTTSADQVYDLTDKLQNEQGRGGHLRNLAKLKPYLERLQGYSGAIDTFVQAKAEVLALIWGPIKLLLQWASTLTSSLDALINTTAEIGLLLPEFGLAVKLFGHNSMVKDVLALFFQDILDFYLVALKFFSMPRFKSFFEAVWPKKKQQIDSVINRIGRHTTMLRNEVRLEHIQEEYNARARDMEHFENLERSTRRTEYGVLETRVAPVFYDTKLNHLRGRLCGGTGSWFLDDSQVQKWLNVTKDSPKVIWLRGIPGAGKEYQFRDIIDAGADQWSTSRQDIPRSDVLCEISRETLSSDPTAATDILIKLLTCSGRVHIIIDGLDEIDEIERARLLQEMLRVSESCEETRILVSSRAEHDLETLLKPVSTEIRVDTRNTDSIQTYVSNRCFDWVQNRHFSPEDRKEIMTLLSPIAGRAKGMFMYAQLILKSLEFLDTIDEVRDELKILPTDLDDAYGRIFSRVNERLPSGSVRDKARRILGWVGCSAVPMTVEELEQALSIRIGDYSQIPKGYSTLNLVRLCGPVVEVVDDNWETADPLTLRRISASIQNALDKTANTPAEHAQHKRDAEDAEDAEQCHCDAIRHNYGARPFKCPFMSCLSHRIGFETKKLRQSHCKSHDRPWRCDVPTCEYAKIGFLSRRMRDDHLDRNHRAEDPEQLITRGQRSNDELVSLLLALIRTDKVHNVRSLLPAAQDLKNDQIIALFAETASLGSSDMIEIIGSHFWDRMIDIHDWEGNPFWEQVLIPAVTRGNLETIGWLTTKAGSLIERRTGMYHVKDVFVAVLMSDKSVALYNHLELFMIAVYSKKRLEDSRFARNSLRAMDPTLISATRGRPQSERILISLWKKLDDMGCVPRRYFGTGLLSVAKTTCSITLASALIDLGADLEYQNNRPLRRAARKDTEEAARFMRFLLYRGANPEKNCNKYRSTPAEGAITRVKISDEVGAKGISKWLKKSWEDLVTEAREARMNHDKPPISED</sequence>
<evidence type="ECO:0000259" key="4">
    <source>
        <dbReference type="Pfam" id="PF24883"/>
    </source>
</evidence>
<feature type="domain" description="DUF7708" evidence="3">
    <location>
        <begin position="71"/>
        <end position="206"/>
    </location>
</feature>
<feature type="domain" description="GPI inositol-deacylase winged helix" evidence="2">
    <location>
        <begin position="507"/>
        <end position="563"/>
    </location>
</feature>
<dbReference type="Pfam" id="PF24883">
    <property type="entry name" value="NPHP3_N"/>
    <property type="match status" value="1"/>
</dbReference>
<keyword evidence="1" id="KW-0677">Repeat</keyword>
<dbReference type="InterPro" id="IPR027417">
    <property type="entry name" value="P-loop_NTPase"/>
</dbReference>
<dbReference type="InterPro" id="IPR056125">
    <property type="entry name" value="DUF7708"/>
</dbReference>
<dbReference type="Proteomes" id="UP000028545">
    <property type="component" value="Unassembled WGS sequence"/>
</dbReference>
<dbReference type="Gene3D" id="3.40.50.300">
    <property type="entry name" value="P-loop containing nucleotide triphosphate hydrolases"/>
    <property type="match status" value="1"/>
</dbReference>
<gene>
    <name evidence="5" type="ORF">SAPIO_CDS3993</name>
</gene>
<dbReference type="KEGG" id="sapo:SAPIO_CDS3993"/>
<dbReference type="Pfam" id="PF22939">
    <property type="entry name" value="WHD_GPIID"/>
    <property type="match status" value="1"/>
</dbReference>
<comment type="caution">
    <text evidence="5">The sequence shown here is derived from an EMBL/GenBank/DDBJ whole genome shotgun (WGS) entry which is preliminary data.</text>
</comment>
<evidence type="ECO:0008006" key="7">
    <source>
        <dbReference type="Google" id="ProtNLM"/>
    </source>
</evidence>
<dbReference type="GeneID" id="27723065"/>
<keyword evidence="6" id="KW-1185">Reference proteome</keyword>
<dbReference type="RefSeq" id="XP_016643632.1">
    <property type="nucleotide sequence ID" value="XM_016786656.1"/>
</dbReference>
<feature type="domain" description="Nephrocystin 3-like N-terminal" evidence="4">
    <location>
        <begin position="260"/>
        <end position="304"/>
    </location>
</feature>
<reference evidence="5 6" key="1">
    <citation type="journal article" date="2014" name="Genome Announc.">
        <title>Draft genome sequence of the pathogenic fungus Scedosporium apiospermum.</title>
        <authorList>
            <person name="Vandeputte P."/>
            <person name="Ghamrawi S."/>
            <person name="Rechenmann M."/>
            <person name="Iltis A."/>
            <person name="Giraud S."/>
            <person name="Fleury M."/>
            <person name="Thornton C."/>
            <person name="Delhaes L."/>
            <person name="Meyer W."/>
            <person name="Papon N."/>
            <person name="Bouchara J.P."/>
        </authorList>
    </citation>
    <scope>NUCLEOTIDE SEQUENCE [LARGE SCALE GENOMIC DNA]</scope>
    <source>
        <strain evidence="5 6">IHEM 14462</strain>
    </source>
</reference>
<dbReference type="PANTHER" id="PTHR10039">
    <property type="entry name" value="AMELOGENIN"/>
    <property type="match status" value="1"/>
</dbReference>
<name>A0A084G921_PSEDA</name>
<dbReference type="HOGENOM" id="CLU_002406_1_0_1"/>
<dbReference type="Pfam" id="PF24809">
    <property type="entry name" value="DUF7708"/>
    <property type="match status" value="1"/>
</dbReference>
<dbReference type="InterPro" id="IPR054471">
    <property type="entry name" value="GPIID_WHD"/>
</dbReference>
<evidence type="ECO:0000259" key="3">
    <source>
        <dbReference type="Pfam" id="PF24809"/>
    </source>
</evidence>
<evidence type="ECO:0000259" key="2">
    <source>
        <dbReference type="Pfam" id="PF22939"/>
    </source>
</evidence>
<evidence type="ECO:0000313" key="6">
    <source>
        <dbReference type="Proteomes" id="UP000028545"/>
    </source>
</evidence>
<organism evidence="5 6">
    <name type="scientific">Pseudallescheria apiosperma</name>
    <name type="common">Scedosporium apiospermum</name>
    <dbReference type="NCBI Taxonomy" id="563466"/>
    <lineage>
        <taxon>Eukaryota</taxon>
        <taxon>Fungi</taxon>
        <taxon>Dikarya</taxon>
        <taxon>Ascomycota</taxon>
        <taxon>Pezizomycotina</taxon>
        <taxon>Sordariomycetes</taxon>
        <taxon>Hypocreomycetidae</taxon>
        <taxon>Microascales</taxon>
        <taxon>Microascaceae</taxon>
        <taxon>Scedosporium</taxon>
    </lineage>
</organism>
<dbReference type="AlphaFoldDB" id="A0A084G921"/>
<evidence type="ECO:0000256" key="1">
    <source>
        <dbReference type="ARBA" id="ARBA00022737"/>
    </source>
</evidence>